<dbReference type="AlphaFoldDB" id="A0A8J4A804"/>
<gene>
    <name evidence="2" type="ORF">NUM_06390</name>
</gene>
<name>A0A8J4A804_9ACTN</name>
<keyword evidence="2" id="KW-0378">Hydrolase</keyword>
<dbReference type="EMBL" id="BOPO01000006">
    <property type="protein sequence ID" value="GIL25384.1"/>
    <property type="molecule type" value="Genomic_DNA"/>
</dbReference>
<evidence type="ECO:0000313" key="2">
    <source>
        <dbReference type="EMBL" id="GIL25384.1"/>
    </source>
</evidence>
<keyword evidence="2" id="KW-0031">Aminopeptidase</keyword>
<accession>A0A8J4A804</accession>
<comment type="similarity">
    <text evidence="1">Belongs to the AB hydrolase superfamily.</text>
</comment>
<dbReference type="PANTHER" id="PTHR22946">
    <property type="entry name" value="DIENELACTONE HYDROLASE DOMAIN-CONTAINING PROTEIN-RELATED"/>
    <property type="match status" value="1"/>
</dbReference>
<dbReference type="Gene3D" id="3.40.50.1820">
    <property type="entry name" value="alpha/beta hydrolase"/>
    <property type="match status" value="1"/>
</dbReference>
<dbReference type="GO" id="GO:0004177">
    <property type="term" value="F:aminopeptidase activity"/>
    <property type="evidence" value="ECO:0007669"/>
    <property type="project" value="UniProtKB-KW"/>
</dbReference>
<keyword evidence="2" id="KW-0645">Protease</keyword>
<organism evidence="2 3">
    <name type="scientific">Actinocatenispora comari</name>
    <dbReference type="NCBI Taxonomy" id="2807577"/>
    <lineage>
        <taxon>Bacteria</taxon>
        <taxon>Bacillati</taxon>
        <taxon>Actinomycetota</taxon>
        <taxon>Actinomycetes</taxon>
        <taxon>Micromonosporales</taxon>
        <taxon>Micromonosporaceae</taxon>
        <taxon>Actinocatenispora</taxon>
    </lineage>
</organism>
<dbReference type="Proteomes" id="UP000614996">
    <property type="component" value="Unassembled WGS sequence"/>
</dbReference>
<reference evidence="3" key="1">
    <citation type="journal article" date="2021" name="Int. J. Syst. Evol. Microbiol.">
        <title>Actinocatenispora comari sp. nov., an endophytic actinomycete isolated from aerial parts of Comarum salesowianum.</title>
        <authorList>
            <person name="Oyunbileg N."/>
            <person name="Iizaka Y."/>
            <person name="Hamada M."/>
            <person name="Davaapurev B.O."/>
            <person name="Fukumoto A."/>
            <person name="Tsetseg B."/>
            <person name="Kato F."/>
            <person name="Tamura T."/>
            <person name="Batkhuu J."/>
            <person name="Anzai Y."/>
        </authorList>
    </citation>
    <scope>NUCLEOTIDE SEQUENCE [LARGE SCALE GENOMIC DNA]</scope>
    <source>
        <strain evidence="3">NUM-2625</strain>
    </source>
</reference>
<dbReference type="InterPro" id="IPR029058">
    <property type="entry name" value="AB_hydrolase_fold"/>
</dbReference>
<dbReference type="InterPro" id="IPR050261">
    <property type="entry name" value="FrsA_esterase"/>
</dbReference>
<dbReference type="SUPFAM" id="SSF53474">
    <property type="entry name" value="alpha/beta-Hydrolases"/>
    <property type="match status" value="1"/>
</dbReference>
<evidence type="ECO:0000313" key="3">
    <source>
        <dbReference type="Proteomes" id="UP000614996"/>
    </source>
</evidence>
<evidence type="ECO:0000256" key="1">
    <source>
        <dbReference type="ARBA" id="ARBA00008645"/>
    </source>
</evidence>
<dbReference type="Gene3D" id="1.20.1440.110">
    <property type="entry name" value="acylaminoacyl peptidase"/>
    <property type="match status" value="1"/>
</dbReference>
<comment type="caution">
    <text evidence="2">The sequence shown here is derived from an EMBL/GenBank/DDBJ whole genome shotgun (WGS) entry which is preliminary data.</text>
</comment>
<sequence>MSEAAPGRTHCAYSRLMPAHTVFSKGFFGDAALDYQARAMLGRSTHGASEPGEVLETLDRIHDHASWSQQWSVTATRLQEHAGRLGDGDDRAGAAAAYLRAASYWAAVVDGLAETDDETGLRAAFDQHRDCWDAFVGCSDGAHVRADTPYEGTVLPGYLLRPDASGARRPTMVLVNGSDGALTGLWNEAAAGALQRGLNAYIFDGPGQQSMLFRHSMPFRPDWEAVLTPVLDMLVARPDVDADRLVGYGVSQGGYWLPRSLCFEHRLIAAIADPGVVDVSSSWFEHLGKGMTGLLDRGDRAAFDRDMRLATLIPHLRRTLKFRARPYGAGTDWFDVFCAVRDYRLTPELAARIETPLMITDPQDEQFWPGQSQQLAGMLGDLAHRVEFTAAEGANFHCQPLGRARTDERVFDWLAHRLPFAP</sequence>
<dbReference type="PANTHER" id="PTHR22946:SF12">
    <property type="entry name" value="CONIDIAL PIGMENT BIOSYNTHESIS PROTEIN AYG1 (AFU_ORTHOLOGUE AFUA_2G17550)"/>
    <property type="match status" value="1"/>
</dbReference>
<protein>
    <submittedName>
        <fullName evidence="2">Dipeptidyl aminopeptidase</fullName>
    </submittedName>
</protein>
<keyword evidence="3" id="KW-1185">Reference proteome</keyword>
<proteinExistence type="inferred from homology"/>